<evidence type="ECO:0000313" key="1">
    <source>
        <dbReference type="EMBL" id="KAL3514685.1"/>
    </source>
</evidence>
<dbReference type="AlphaFoldDB" id="A0ABD2Z5D7"/>
<proteinExistence type="predicted"/>
<evidence type="ECO:0000313" key="2">
    <source>
        <dbReference type="Proteomes" id="UP001630127"/>
    </source>
</evidence>
<sequence>MWGRERWKRFRGYRDCPKIVNIVLRKERRLCYKQKRLQCMAANTSGGDSVVWPTVFALM</sequence>
<organism evidence="1 2">
    <name type="scientific">Cinchona calisaya</name>
    <dbReference type="NCBI Taxonomy" id="153742"/>
    <lineage>
        <taxon>Eukaryota</taxon>
        <taxon>Viridiplantae</taxon>
        <taxon>Streptophyta</taxon>
        <taxon>Embryophyta</taxon>
        <taxon>Tracheophyta</taxon>
        <taxon>Spermatophyta</taxon>
        <taxon>Magnoliopsida</taxon>
        <taxon>eudicotyledons</taxon>
        <taxon>Gunneridae</taxon>
        <taxon>Pentapetalae</taxon>
        <taxon>asterids</taxon>
        <taxon>lamiids</taxon>
        <taxon>Gentianales</taxon>
        <taxon>Rubiaceae</taxon>
        <taxon>Cinchonoideae</taxon>
        <taxon>Cinchoneae</taxon>
        <taxon>Cinchona</taxon>
    </lineage>
</organism>
<name>A0ABD2Z5D7_9GENT</name>
<protein>
    <submittedName>
        <fullName evidence="1">Uncharacterized protein</fullName>
    </submittedName>
</protein>
<reference evidence="1 2" key="1">
    <citation type="submission" date="2024-11" db="EMBL/GenBank/DDBJ databases">
        <title>A near-complete genome assembly of Cinchona calisaya.</title>
        <authorList>
            <person name="Lian D.C."/>
            <person name="Zhao X.W."/>
            <person name="Wei L."/>
        </authorList>
    </citation>
    <scope>NUCLEOTIDE SEQUENCE [LARGE SCALE GENOMIC DNA]</scope>
    <source>
        <tissue evidence="1">Nenye</tissue>
    </source>
</reference>
<feature type="non-terminal residue" evidence="1">
    <location>
        <position position="59"/>
    </location>
</feature>
<accession>A0ABD2Z5D7</accession>
<keyword evidence="2" id="KW-1185">Reference proteome</keyword>
<comment type="caution">
    <text evidence="1">The sequence shown here is derived from an EMBL/GenBank/DDBJ whole genome shotgun (WGS) entry which is preliminary data.</text>
</comment>
<gene>
    <name evidence="1" type="ORF">ACH5RR_027402</name>
</gene>
<dbReference type="EMBL" id="JBJUIK010000011">
    <property type="protein sequence ID" value="KAL3514685.1"/>
    <property type="molecule type" value="Genomic_DNA"/>
</dbReference>
<dbReference type="Proteomes" id="UP001630127">
    <property type="component" value="Unassembled WGS sequence"/>
</dbReference>